<protein>
    <recommendedName>
        <fullName evidence="2">Plasmid pRiA4b Orf3-like domain-containing protein</fullName>
    </recommendedName>
</protein>
<sequence>MVARTWLSIRVELVSGHGADLWPRPGRVFAAARSHSFTQLASAIDLGFARWDLAHLHLFTMSDATHVSPLDWWDGEAPDGTVDGHVTKLSRLQAGEQFAYVFDIGDDWAHLCTVAEKRIDPLEELGEVPDRPVPYWGWGNLPDQYARRWDGDNGESPMPKRPARGLSDLPPILPWWGEQRPR</sequence>
<evidence type="ECO:0000259" key="2">
    <source>
        <dbReference type="Pfam" id="PF07929"/>
    </source>
</evidence>
<dbReference type="InterPro" id="IPR024047">
    <property type="entry name" value="MM3350-like_sf"/>
</dbReference>
<dbReference type="RefSeq" id="WP_352065908.1">
    <property type="nucleotide sequence ID" value="NZ_JBEPAZ010000076.1"/>
</dbReference>
<evidence type="ECO:0000313" key="3">
    <source>
        <dbReference type="EMBL" id="MER6433969.1"/>
    </source>
</evidence>
<proteinExistence type="predicted"/>
<keyword evidence="4" id="KW-1185">Reference proteome</keyword>
<name>A0ABV1UJT2_9ACTN</name>
<dbReference type="Pfam" id="PF07929">
    <property type="entry name" value="PRiA4_ORF3"/>
    <property type="match status" value="1"/>
</dbReference>
<dbReference type="Gene3D" id="3.10.290.30">
    <property type="entry name" value="MM3350-like"/>
    <property type="match status" value="1"/>
</dbReference>
<dbReference type="Proteomes" id="UP001470023">
    <property type="component" value="Unassembled WGS sequence"/>
</dbReference>
<dbReference type="EMBL" id="JBEPAZ010000076">
    <property type="protein sequence ID" value="MER6433969.1"/>
    <property type="molecule type" value="Genomic_DNA"/>
</dbReference>
<dbReference type="InterPro" id="IPR012912">
    <property type="entry name" value="Plasmid_pRiA4b_Orf3-like"/>
</dbReference>
<evidence type="ECO:0000256" key="1">
    <source>
        <dbReference type="SAM" id="MobiDB-lite"/>
    </source>
</evidence>
<dbReference type="SUPFAM" id="SSF159941">
    <property type="entry name" value="MM3350-like"/>
    <property type="match status" value="1"/>
</dbReference>
<accession>A0ABV1UJT2</accession>
<reference evidence="3 4" key="1">
    <citation type="submission" date="2024-06" db="EMBL/GenBank/DDBJ databases">
        <title>The Natural Products Discovery Center: Release of the First 8490 Sequenced Strains for Exploring Actinobacteria Biosynthetic Diversity.</title>
        <authorList>
            <person name="Kalkreuter E."/>
            <person name="Kautsar S.A."/>
            <person name="Yang D."/>
            <person name="Bader C.D."/>
            <person name="Teijaro C.N."/>
            <person name="Fluegel L."/>
            <person name="Davis C.M."/>
            <person name="Simpson J.R."/>
            <person name="Lauterbach L."/>
            <person name="Steele A.D."/>
            <person name="Gui C."/>
            <person name="Meng S."/>
            <person name="Li G."/>
            <person name="Viehrig K."/>
            <person name="Ye F."/>
            <person name="Su P."/>
            <person name="Kiefer A.F."/>
            <person name="Nichols A."/>
            <person name="Cepeda A.J."/>
            <person name="Yan W."/>
            <person name="Fan B."/>
            <person name="Jiang Y."/>
            <person name="Adhikari A."/>
            <person name="Zheng C.-J."/>
            <person name="Schuster L."/>
            <person name="Cowan T.M."/>
            <person name="Smanski M.J."/>
            <person name="Chevrette M.G."/>
            <person name="De Carvalho L.P.S."/>
            <person name="Shen B."/>
        </authorList>
    </citation>
    <scope>NUCLEOTIDE SEQUENCE [LARGE SCALE GENOMIC DNA]</scope>
    <source>
        <strain evidence="3 4">NPDC001166</strain>
    </source>
</reference>
<gene>
    <name evidence="3" type="ORF">ABT272_40645</name>
</gene>
<feature type="domain" description="Plasmid pRiA4b Orf3-like" evidence="2">
    <location>
        <begin position="27"/>
        <end position="116"/>
    </location>
</feature>
<feature type="region of interest" description="Disordered" evidence="1">
    <location>
        <begin position="147"/>
        <end position="182"/>
    </location>
</feature>
<organism evidence="3 4">
    <name type="scientific">Streptomyces sp. 900105245</name>
    <dbReference type="NCBI Taxonomy" id="3154379"/>
    <lineage>
        <taxon>Bacteria</taxon>
        <taxon>Bacillati</taxon>
        <taxon>Actinomycetota</taxon>
        <taxon>Actinomycetes</taxon>
        <taxon>Kitasatosporales</taxon>
        <taxon>Streptomycetaceae</taxon>
        <taxon>Streptomyces</taxon>
    </lineage>
</organism>
<evidence type="ECO:0000313" key="4">
    <source>
        <dbReference type="Proteomes" id="UP001470023"/>
    </source>
</evidence>
<comment type="caution">
    <text evidence="3">The sequence shown here is derived from an EMBL/GenBank/DDBJ whole genome shotgun (WGS) entry which is preliminary data.</text>
</comment>